<feature type="domain" description="PAS" evidence="9">
    <location>
        <begin position="12"/>
        <end position="56"/>
    </location>
</feature>
<feature type="domain" description="Histidine kinase" evidence="8">
    <location>
        <begin position="139"/>
        <end position="353"/>
    </location>
</feature>
<dbReference type="InterPro" id="IPR036097">
    <property type="entry name" value="HisK_dim/P_sf"/>
</dbReference>
<dbReference type="GO" id="GO:0000155">
    <property type="term" value="F:phosphorelay sensor kinase activity"/>
    <property type="evidence" value="ECO:0007669"/>
    <property type="project" value="InterPro"/>
</dbReference>
<dbReference type="InterPro" id="IPR005467">
    <property type="entry name" value="His_kinase_dom"/>
</dbReference>
<name>A0A7Y9RZP3_9ACTN</name>
<dbReference type="InterPro" id="IPR050736">
    <property type="entry name" value="Sensor_HK_Regulatory"/>
</dbReference>
<dbReference type="PROSITE" id="PS50112">
    <property type="entry name" value="PAS"/>
    <property type="match status" value="1"/>
</dbReference>
<proteinExistence type="predicted"/>
<dbReference type="Pfam" id="PF02518">
    <property type="entry name" value="HATPase_c"/>
    <property type="match status" value="1"/>
</dbReference>
<dbReference type="InterPro" id="IPR000014">
    <property type="entry name" value="PAS"/>
</dbReference>
<dbReference type="InterPro" id="IPR003594">
    <property type="entry name" value="HATPase_dom"/>
</dbReference>
<dbReference type="GO" id="GO:0005886">
    <property type="term" value="C:plasma membrane"/>
    <property type="evidence" value="ECO:0007669"/>
    <property type="project" value="UniProtKB-SubCell"/>
</dbReference>
<gene>
    <name evidence="10" type="ORF">BJ980_000381</name>
</gene>
<reference evidence="10 11" key="1">
    <citation type="submission" date="2020-07" db="EMBL/GenBank/DDBJ databases">
        <title>Sequencing the genomes of 1000 actinobacteria strains.</title>
        <authorList>
            <person name="Klenk H.-P."/>
        </authorList>
    </citation>
    <scope>NUCLEOTIDE SEQUENCE [LARGE SCALE GENOMIC DNA]</scope>
    <source>
        <strain evidence="10 11">DSM 23819</strain>
    </source>
</reference>
<keyword evidence="7" id="KW-0902">Two-component regulatory system</keyword>
<evidence type="ECO:0000256" key="6">
    <source>
        <dbReference type="ARBA" id="ARBA00022777"/>
    </source>
</evidence>
<dbReference type="SUPFAM" id="SSF47384">
    <property type="entry name" value="Homodimeric domain of signal transducing histidine kinase"/>
    <property type="match status" value="1"/>
</dbReference>
<dbReference type="RefSeq" id="WP_179500732.1">
    <property type="nucleotide sequence ID" value="NZ_JACCAA010000001.1"/>
</dbReference>
<accession>A0A7Y9RZP3</accession>
<dbReference type="PANTHER" id="PTHR43711:SF1">
    <property type="entry name" value="HISTIDINE KINASE 1"/>
    <property type="match status" value="1"/>
</dbReference>
<dbReference type="InterPro" id="IPR003661">
    <property type="entry name" value="HisK_dim/P_dom"/>
</dbReference>
<dbReference type="SMART" id="SM00388">
    <property type="entry name" value="HisKA"/>
    <property type="match status" value="1"/>
</dbReference>
<dbReference type="PROSITE" id="PS50109">
    <property type="entry name" value="HIS_KIN"/>
    <property type="match status" value="1"/>
</dbReference>
<keyword evidence="5" id="KW-0808">Transferase</keyword>
<sequence length="357" mass="38532">MEPQSALPASPTHESVQLGLDALPDAIVIADGSGVVTHANSKAREQLGAEVGQQLGTAMRLQDQEGRDWYDVNLPYDGINIRRGIPEQSWVLTDGSEVLVATGIHRSEASGEIDRVAVSIRSGRGRARLDRERSDLVATVAHELRSPLTGVRGFVQVLLNKWDKLNDEQKKLMLTTVSADSERLSRLIAELLDVARIDTGRLSMYPRPSDAVVLVGRVVDSVAAGTSRPIELDAEEGLPEIHVDPDKFTQVITNLVENGVRHGEGTVRITMCALDGEAGFAGVRMTVDDQGTGIPPEMRLRAVTKFWTHGDRGGSGLGMYLVNGLVRAHGGVLRITDAPGGGARITIDWPSEDLRHA</sequence>
<evidence type="ECO:0000256" key="5">
    <source>
        <dbReference type="ARBA" id="ARBA00022679"/>
    </source>
</evidence>
<comment type="caution">
    <text evidence="10">The sequence shown here is derived from an EMBL/GenBank/DDBJ whole genome shotgun (WGS) entry which is preliminary data.</text>
</comment>
<dbReference type="Gene3D" id="1.10.287.130">
    <property type="match status" value="1"/>
</dbReference>
<dbReference type="InterPro" id="IPR036890">
    <property type="entry name" value="HATPase_C_sf"/>
</dbReference>
<keyword evidence="6 10" id="KW-0418">Kinase</keyword>
<dbReference type="SMART" id="SM00387">
    <property type="entry name" value="HATPase_c"/>
    <property type="match status" value="1"/>
</dbReference>
<dbReference type="Gene3D" id="3.30.565.10">
    <property type="entry name" value="Histidine kinase-like ATPase, C-terminal domain"/>
    <property type="match status" value="1"/>
</dbReference>
<evidence type="ECO:0000259" key="9">
    <source>
        <dbReference type="PROSITE" id="PS50112"/>
    </source>
</evidence>
<protein>
    <recommendedName>
        <fullName evidence="3">histidine kinase</fullName>
        <ecNumber evidence="3">2.7.13.3</ecNumber>
    </recommendedName>
</protein>
<dbReference type="InterPro" id="IPR035965">
    <property type="entry name" value="PAS-like_dom_sf"/>
</dbReference>
<dbReference type="EC" id="2.7.13.3" evidence="3"/>
<dbReference type="Pfam" id="PF13188">
    <property type="entry name" value="PAS_8"/>
    <property type="match status" value="1"/>
</dbReference>
<dbReference type="FunFam" id="1.10.287.130:FF:000001">
    <property type="entry name" value="Two-component sensor histidine kinase"/>
    <property type="match status" value="1"/>
</dbReference>
<dbReference type="AlphaFoldDB" id="A0A7Y9RZP3"/>
<evidence type="ECO:0000256" key="2">
    <source>
        <dbReference type="ARBA" id="ARBA00004236"/>
    </source>
</evidence>
<evidence type="ECO:0000256" key="7">
    <source>
        <dbReference type="ARBA" id="ARBA00023012"/>
    </source>
</evidence>
<evidence type="ECO:0000256" key="4">
    <source>
        <dbReference type="ARBA" id="ARBA00022553"/>
    </source>
</evidence>
<keyword evidence="4" id="KW-0597">Phosphoprotein</keyword>
<organism evidence="10 11">
    <name type="scientific">Nocardioides daedukensis</name>
    <dbReference type="NCBI Taxonomy" id="634462"/>
    <lineage>
        <taxon>Bacteria</taxon>
        <taxon>Bacillati</taxon>
        <taxon>Actinomycetota</taxon>
        <taxon>Actinomycetes</taxon>
        <taxon>Propionibacteriales</taxon>
        <taxon>Nocardioidaceae</taxon>
        <taxon>Nocardioides</taxon>
    </lineage>
</organism>
<dbReference type="CDD" id="cd00082">
    <property type="entry name" value="HisKA"/>
    <property type="match status" value="1"/>
</dbReference>
<evidence type="ECO:0000259" key="8">
    <source>
        <dbReference type="PROSITE" id="PS50109"/>
    </source>
</evidence>
<evidence type="ECO:0000256" key="1">
    <source>
        <dbReference type="ARBA" id="ARBA00000085"/>
    </source>
</evidence>
<comment type="subcellular location">
    <subcellularLocation>
        <location evidence="2">Cell membrane</location>
    </subcellularLocation>
</comment>
<keyword evidence="11" id="KW-1185">Reference proteome</keyword>
<dbReference type="EMBL" id="JACCAA010000001">
    <property type="protein sequence ID" value="NYG57458.1"/>
    <property type="molecule type" value="Genomic_DNA"/>
</dbReference>
<evidence type="ECO:0000313" key="11">
    <source>
        <dbReference type="Proteomes" id="UP000540656"/>
    </source>
</evidence>
<dbReference type="PANTHER" id="PTHR43711">
    <property type="entry name" value="TWO-COMPONENT HISTIDINE KINASE"/>
    <property type="match status" value="1"/>
</dbReference>
<evidence type="ECO:0000313" key="10">
    <source>
        <dbReference type="EMBL" id="NYG57458.1"/>
    </source>
</evidence>
<dbReference type="SUPFAM" id="SSF55785">
    <property type="entry name" value="PYP-like sensor domain (PAS domain)"/>
    <property type="match status" value="1"/>
</dbReference>
<dbReference type="Pfam" id="PF00512">
    <property type="entry name" value="HisKA"/>
    <property type="match status" value="1"/>
</dbReference>
<comment type="catalytic activity">
    <reaction evidence="1">
        <text>ATP + protein L-histidine = ADP + protein N-phospho-L-histidine.</text>
        <dbReference type="EC" id="2.7.13.3"/>
    </reaction>
</comment>
<dbReference type="CDD" id="cd00075">
    <property type="entry name" value="HATPase"/>
    <property type="match status" value="1"/>
</dbReference>
<dbReference type="Proteomes" id="UP000540656">
    <property type="component" value="Unassembled WGS sequence"/>
</dbReference>
<dbReference type="SUPFAM" id="SSF55874">
    <property type="entry name" value="ATPase domain of HSP90 chaperone/DNA topoisomerase II/histidine kinase"/>
    <property type="match status" value="1"/>
</dbReference>
<evidence type="ECO:0000256" key="3">
    <source>
        <dbReference type="ARBA" id="ARBA00012438"/>
    </source>
</evidence>